<dbReference type="SUPFAM" id="SSF55729">
    <property type="entry name" value="Acyl-CoA N-acyltransferases (Nat)"/>
    <property type="match status" value="1"/>
</dbReference>
<reference evidence="1 2" key="1">
    <citation type="submission" date="2020-04" db="EMBL/GenBank/DDBJ databases">
        <title>Global-level population genomics: horizontal gene transfer, symbiosis and evolution in Rhizobia.</title>
        <authorList>
            <person name="Gai Y."/>
        </authorList>
    </citation>
    <scope>NUCLEOTIDE SEQUENCE [LARGE SCALE GENOMIC DNA]</scope>
    <source>
        <strain evidence="1 2">BLR33</strain>
    </source>
</reference>
<proteinExistence type="predicted"/>
<dbReference type="InterPro" id="IPR016181">
    <property type="entry name" value="Acyl_CoA_acyltransferase"/>
</dbReference>
<evidence type="ECO:0000313" key="2">
    <source>
        <dbReference type="Proteomes" id="UP000770629"/>
    </source>
</evidence>
<accession>A0ABS7IBT1</accession>
<gene>
    <name evidence="1" type="ORF">HJB60_09205</name>
</gene>
<protein>
    <submittedName>
        <fullName evidence="1">GNAT family N-acetyltransferase</fullName>
    </submittedName>
</protein>
<name>A0ABS7IBT1_9HYPH</name>
<organism evidence="1 2">
    <name type="scientific">Rhizobium lentis</name>
    <dbReference type="NCBI Taxonomy" id="1138194"/>
    <lineage>
        <taxon>Bacteria</taxon>
        <taxon>Pseudomonadati</taxon>
        <taxon>Pseudomonadota</taxon>
        <taxon>Alphaproteobacteria</taxon>
        <taxon>Hyphomicrobiales</taxon>
        <taxon>Rhizobiaceae</taxon>
        <taxon>Rhizobium/Agrobacterium group</taxon>
        <taxon>Rhizobium</taxon>
    </lineage>
</organism>
<comment type="caution">
    <text evidence="1">The sequence shown here is derived from an EMBL/GenBank/DDBJ whole genome shotgun (WGS) entry which is preliminary data.</text>
</comment>
<dbReference type="Gene3D" id="3.40.630.30">
    <property type="match status" value="1"/>
</dbReference>
<dbReference type="RefSeq" id="WP_221119231.1">
    <property type="nucleotide sequence ID" value="NZ_JABDYF010000003.1"/>
</dbReference>
<sequence length="138" mass="15531">MIFLRGEDEIVSAYVSGQTGDRYSDVLRTLGILNHEGRIIGGFVVTNYTGFGAELSIAGRGCVARDAWKALGDIVFGELGCQRLSVTTRRSNKRVRKMAPKFKFKFEGIARRFYGDEDGIVFSLLRDEAILHKYWKDS</sequence>
<dbReference type="EMBL" id="JABDYF010000003">
    <property type="protein sequence ID" value="MBX5089347.1"/>
    <property type="molecule type" value="Genomic_DNA"/>
</dbReference>
<evidence type="ECO:0000313" key="1">
    <source>
        <dbReference type="EMBL" id="MBX5089347.1"/>
    </source>
</evidence>
<dbReference type="Proteomes" id="UP000770629">
    <property type="component" value="Unassembled WGS sequence"/>
</dbReference>
<keyword evidence="2" id="KW-1185">Reference proteome</keyword>